<organism evidence="2 3">
    <name type="scientific">Cannabis sativa</name>
    <name type="common">Hemp</name>
    <name type="synonym">Marijuana</name>
    <dbReference type="NCBI Taxonomy" id="3483"/>
    <lineage>
        <taxon>Eukaryota</taxon>
        <taxon>Viridiplantae</taxon>
        <taxon>Streptophyta</taxon>
        <taxon>Embryophyta</taxon>
        <taxon>Tracheophyta</taxon>
        <taxon>Spermatophyta</taxon>
        <taxon>Magnoliopsida</taxon>
        <taxon>eudicotyledons</taxon>
        <taxon>Gunneridae</taxon>
        <taxon>Pentapetalae</taxon>
        <taxon>rosids</taxon>
        <taxon>fabids</taxon>
        <taxon>Rosales</taxon>
        <taxon>Cannabaceae</taxon>
        <taxon>Cannabis</taxon>
    </lineage>
</organism>
<evidence type="ECO:0000313" key="2">
    <source>
        <dbReference type="EnsemblPlants" id="cds.evm.model.05.689"/>
    </source>
</evidence>
<dbReference type="EMBL" id="UZAU01000440">
    <property type="status" value="NOT_ANNOTATED_CDS"/>
    <property type="molecule type" value="Genomic_DNA"/>
</dbReference>
<dbReference type="Gramene" id="evm.model.05.689">
    <property type="protein sequence ID" value="cds.evm.model.05.689"/>
    <property type="gene ID" value="evm.TU.05.689"/>
</dbReference>
<dbReference type="Proteomes" id="UP000596661">
    <property type="component" value="Chromosome 5"/>
</dbReference>
<accession>A0A803PRF5</accession>
<dbReference type="EnsemblPlants" id="evm.model.05.689">
    <property type="protein sequence ID" value="cds.evm.model.05.689"/>
    <property type="gene ID" value="evm.TU.05.689"/>
</dbReference>
<evidence type="ECO:0000313" key="3">
    <source>
        <dbReference type="Proteomes" id="UP000596661"/>
    </source>
</evidence>
<sequence>MVSTRWLYQTRRCYHLSQGLKRWQEEVPDSPSSNTEVHGNGKKRGSNRGKKANNGGKEGNSLGGKKPKAYGRHLREYEPHFTTYSILLAPREEIYMATKSTVLHC</sequence>
<name>A0A803PRF5_CANSA</name>
<keyword evidence="3" id="KW-1185">Reference proteome</keyword>
<dbReference type="AlphaFoldDB" id="A0A803PRF5"/>
<reference evidence="2" key="2">
    <citation type="submission" date="2021-03" db="UniProtKB">
        <authorList>
            <consortium name="EnsemblPlants"/>
        </authorList>
    </citation>
    <scope>IDENTIFICATION</scope>
</reference>
<feature type="compositionally biased region" description="Basic residues" evidence="1">
    <location>
        <begin position="40"/>
        <end position="51"/>
    </location>
</feature>
<proteinExistence type="predicted"/>
<reference evidence="2" key="1">
    <citation type="submission" date="2018-11" db="EMBL/GenBank/DDBJ databases">
        <authorList>
            <person name="Grassa J C."/>
        </authorList>
    </citation>
    <scope>NUCLEOTIDE SEQUENCE [LARGE SCALE GENOMIC DNA]</scope>
</reference>
<protein>
    <submittedName>
        <fullName evidence="2">Uncharacterized protein</fullName>
    </submittedName>
</protein>
<feature type="region of interest" description="Disordered" evidence="1">
    <location>
        <begin position="23"/>
        <end position="69"/>
    </location>
</feature>
<evidence type="ECO:0000256" key="1">
    <source>
        <dbReference type="SAM" id="MobiDB-lite"/>
    </source>
</evidence>